<dbReference type="SUPFAM" id="SSF46785">
    <property type="entry name" value="Winged helix' DNA-binding domain"/>
    <property type="match status" value="1"/>
</dbReference>
<dbReference type="Pfam" id="PF01047">
    <property type="entry name" value="MarR"/>
    <property type="match status" value="1"/>
</dbReference>
<keyword evidence="3" id="KW-1185">Reference proteome</keyword>
<dbReference type="PRINTS" id="PR00598">
    <property type="entry name" value="HTHMARR"/>
</dbReference>
<dbReference type="PROSITE" id="PS50995">
    <property type="entry name" value="HTH_MARR_2"/>
    <property type="match status" value="1"/>
</dbReference>
<reference evidence="2 3" key="1">
    <citation type="submission" date="2019-03" db="EMBL/GenBank/DDBJ databases">
        <title>Draft genome sequences of novel Actinobacteria.</title>
        <authorList>
            <person name="Sahin N."/>
            <person name="Ay H."/>
            <person name="Saygin H."/>
        </authorList>
    </citation>
    <scope>NUCLEOTIDE SEQUENCE [LARGE SCALE GENOMIC DNA]</scope>
    <source>
        <strain evidence="2 3">JCM 30547</strain>
    </source>
</reference>
<gene>
    <name evidence="2" type="ORF">E1261_41960</name>
</gene>
<dbReference type="OrthoDB" id="162531at2"/>
<proteinExistence type="predicted"/>
<evidence type="ECO:0000313" key="3">
    <source>
        <dbReference type="Proteomes" id="UP000295075"/>
    </source>
</evidence>
<dbReference type="SMART" id="SM00347">
    <property type="entry name" value="HTH_MARR"/>
    <property type="match status" value="1"/>
</dbReference>
<dbReference type="AlphaFoldDB" id="A0A4R4P1V5"/>
<protein>
    <submittedName>
        <fullName evidence="2">MarR family transcriptional regulator</fullName>
    </submittedName>
</protein>
<name>A0A4R4P1V5_9ACTN</name>
<dbReference type="Gene3D" id="1.10.10.10">
    <property type="entry name" value="Winged helix-like DNA-binding domain superfamily/Winged helix DNA-binding domain"/>
    <property type="match status" value="1"/>
</dbReference>
<evidence type="ECO:0000313" key="2">
    <source>
        <dbReference type="EMBL" id="TDC14643.1"/>
    </source>
</evidence>
<dbReference type="RefSeq" id="WP_132415423.1">
    <property type="nucleotide sequence ID" value="NZ_SMKA01000378.1"/>
</dbReference>
<evidence type="ECO:0000259" key="1">
    <source>
        <dbReference type="PROSITE" id="PS50995"/>
    </source>
</evidence>
<dbReference type="InterPro" id="IPR039422">
    <property type="entry name" value="MarR/SlyA-like"/>
</dbReference>
<dbReference type="GO" id="GO:0006950">
    <property type="term" value="P:response to stress"/>
    <property type="evidence" value="ECO:0007669"/>
    <property type="project" value="TreeGrafter"/>
</dbReference>
<dbReference type="PANTHER" id="PTHR33164">
    <property type="entry name" value="TRANSCRIPTIONAL REGULATOR, MARR FAMILY"/>
    <property type="match status" value="1"/>
</dbReference>
<feature type="domain" description="HTH marR-type" evidence="1">
    <location>
        <begin position="11"/>
        <end position="143"/>
    </location>
</feature>
<organism evidence="2 3">
    <name type="scientific">Kribbella albertanoniae</name>
    <dbReference type="NCBI Taxonomy" id="1266829"/>
    <lineage>
        <taxon>Bacteria</taxon>
        <taxon>Bacillati</taxon>
        <taxon>Actinomycetota</taxon>
        <taxon>Actinomycetes</taxon>
        <taxon>Propionibacteriales</taxon>
        <taxon>Kribbellaceae</taxon>
        <taxon>Kribbella</taxon>
    </lineage>
</organism>
<dbReference type="InterPro" id="IPR036390">
    <property type="entry name" value="WH_DNA-bd_sf"/>
</dbReference>
<dbReference type="GO" id="GO:0003700">
    <property type="term" value="F:DNA-binding transcription factor activity"/>
    <property type="evidence" value="ECO:0007669"/>
    <property type="project" value="InterPro"/>
</dbReference>
<sequence length="147" mass="16452">MVHNEPDTSAGREALNRLFAVSILMTEDMTRGLTERGLTRARATALWQIVQHGPMTQRQLADLLLVTPRNVTTLVDALERTGFVTRTAHDEDRRAVLVRPTRKGTAAAHRMDTETARLADDLFGDLPAKDVATVNRVLAQLEERIQR</sequence>
<dbReference type="Proteomes" id="UP000295075">
    <property type="component" value="Unassembled WGS sequence"/>
</dbReference>
<accession>A0A4R4P1V5</accession>
<dbReference type="PANTHER" id="PTHR33164:SF43">
    <property type="entry name" value="HTH-TYPE TRANSCRIPTIONAL REPRESSOR YETL"/>
    <property type="match status" value="1"/>
</dbReference>
<dbReference type="InterPro" id="IPR036388">
    <property type="entry name" value="WH-like_DNA-bd_sf"/>
</dbReference>
<dbReference type="InterPro" id="IPR000835">
    <property type="entry name" value="HTH_MarR-typ"/>
</dbReference>
<comment type="caution">
    <text evidence="2">The sequence shown here is derived from an EMBL/GenBank/DDBJ whole genome shotgun (WGS) entry which is preliminary data.</text>
</comment>
<dbReference type="EMBL" id="SMKA01000378">
    <property type="protein sequence ID" value="TDC14643.1"/>
    <property type="molecule type" value="Genomic_DNA"/>
</dbReference>